<comment type="caution">
    <text evidence="5">The sequence shown here is derived from an EMBL/GenBank/DDBJ whole genome shotgun (WGS) entry which is preliminary data.</text>
</comment>
<dbReference type="Gene3D" id="3.40.1190.10">
    <property type="entry name" value="Mur-like, catalytic domain"/>
    <property type="match status" value="1"/>
</dbReference>
<keyword evidence="1" id="KW-0436">Ligase</keyword>
<protein>
    <recommendedName>
        <fullName evidence="4">Mur ligase central domain-containing protein</fullName>
    </recommendedName>
</protein>
<keyword evidence="2" id="KW-0547">Nucleotide-binding</keyword>
<evidence type="ECO:0000256" key="2">
    <source>
        <dbReference type="ARBA" id="ARBA00022741"/>
    </source>
</evidence>
<evidence type="ECO:0000256" key="3">
    <source>
        <dbReference type="ARBA" id="ARBA00022840"/>
    </source>
</evidence>
<dbReference type="Pfam" id="PF08245">
    <property type="entry name" value="Mur_ligase_M"/>
    <property type="match status" value="1"/>
</dbReference>
<evidence type="ECO:0000259" key="4">
    <source>
        <dbReference type="Pfam" id="PF08245"/>
    </source>
</evidence>
<gene>
    <name evidence="5" type="ORF">LCGC14_0131080</name>
</gene>
<accession>A0A0F9XKZ1</accession>
<sequence length="428" mass="46812">MNIKRAMAKWLFMFRHKRRPSRMEIDLILASRTRAELTDTRFIGVTGSAGKSSTSALLFFLLGARYQVAGSLLHNALKDIAHRLIDVKADDQFVVVEMSGHEPGALASGCSLVQPAAAIITGVSSDHFANFRSLQATALEKSVLASAVDQSGTVFLNLDDPLVADMVTATRARVLTFGLSEKADYRALKPLIDGNGRLTFVCAYLEERVEFNIGMPALHFVSAALAAIGCAHQAGVPLEVLAERALYFTGLHGRCSIHHISHRRQIICDTVKAPYPTLELAFGVLSAFHQANRRTIVLGNFSDYAGAFSPKLRKVVKTALEYADRVLLFKQPHGVKKLIDAYGPERVGVVDSLDMLREILEGDILEGEVVLLKASSVNKLDALVQTYASESERTQDAAFDIKELHSEWKRCSDGMEDGLVRMRSGAVG</sequence>
<keyword evidence="3" id="KW-0067">ATP-binding</keyword>
<dbReference type="AlphaFoldDB" id="A0A0F9XKZ1"/>
<organism evidence="5">
    <name type="scientific">marine sediment metagenome</name>
    <dbReference type="NCBI Taxonomy" id="412755"/>
    <lineage>
        <taxon>unclassified sequences</taxon>
        <taxon>metagenomes</taxon>
        <taxon>ecological metagenomes</taxon>
    </lineage>
</organism>
<dbReference type="GO" id="GO:0005524">
    <property type="term" value="F:ATP binding"/>
    <property type="evidence" value="ECO:0007669"/>
    <property type="project" value="UniProtKB-KW"/>
</dbReference>
<dbReference type="SUPFAM" id="SSF53623">
    <property type="entry name" value="MurD-like peptide ligases, catalytic domain"/>
    <property type="match status" value="1"/>
</dbReference>
<dbReference type="InterPro" id="IPR013221">
    <property type="entry name" value="Mur_ligase_cen"/>
</dbReference>
<reference evidence="5" key="1">
    <citation type="journal article" date="2015" name="Nature">
        <title>Complex archaea that bridge the gap between prokaryotes and eukaryotes.</title>
        <authorList>
            <person name="Spang A."/>
            <person name="Saw J.H."/>
            <person name="Jorgensen S.L."/>
            <person name="Zaremba-Niedzwiedzka K."/>
            <person name="Martijn J."/>
            <person name="Lind A.E."/>
            <person name="van Eijk R."/>
            <person name="Schleper C."/>
            <person name="Guy L."/>
            <person name="Ettema T.J."/>
        </authorList>
    </citation>
    <scope>NUCLEOTIDE SEQUENCE</scope>
</reference>
<dbReference type="PANTHER" id="PTHR43024">
    <property type="entry name" value="UDP-N-ACETYLMURAMOYL-TRIPEPTIDE--D-ALANYL-D-ALANINE LIGASE"/>
    <property type="match status" value="1"/>
</dbReference>
<dbReference type="SUPFAM" id="SSF53244">
    <property type="entry name" value="MurD-like peptide ligases, peptide-binding domain"/>
    <property type="match status" value="1"/>
</dbReference>
<dbReference type="GO" id="GO:0016881">
    <property type="term" value="F:acid-amino acid ligase activity"/>
    <property type="evidence" value="ECO:0007669"/>
    <property type="project" value="InterPro"/>
</dbReference>
<dbReference type="InterPro" id="IPR036615">
    <property type="entry name" value="Mur_ligase_C_dom_sf"/>
</dbReference>
<name>A0A0F9XKZ1_9ZZZZ</name>
<evidence type="ECO:0000313" key="5">
    <source>
        <dbReference type="EMBL" id="KKN99996.1"/>
    </source>
</evidence>
<feature type="domain" description="Mur ligase central" evidence="4">
    <location>
        <begin position="45"/>
        <end position="231"/>
    </location>
</feature>
<dbReference type="InterPro" id="IPR051046">
    <property type="entry name" value="MurCDEF_CellWall_CoF430Synth"/>
</dbReference>
<dbReference type="Gene3D" id="3.90.190.20">
    <property type="entry name" value="Mur ligase, C-terminal domain"/>
    <property type="match status" value="1"/>
</dbReference>
<dbReference type="PANTHER" id="PTHR43024:SF1">
    <property type="entry name" value="UDP-N-ACETYLMURAMOYL-TRIPEPTIDE--D-ALANYL-D-ALANINE LIGASE"/>
    <property type="match status" value="1"/>
</dbReference>
<proteinExistence type="predicted"/>
<dbReference type="InterPro" id="IPR036565">
    <property type="entry name" value="Mur-like_cat_sf"/>
</dbReference>
<evidence type="ECO:0000256" key="1">
    <source>
        <dbReference type="ARBA" id="ARBA00022598"/>
    </source>
</evidence>
<dbReference type="EMBL" id="LAZR01000043">
    <property type="protein sequence ID" value="KKN99996.1"/>
    <property type="molecule type" value="Genomic_DNA"/>
</dbReference>